<evidence type="ECO:0000313" key="10">
    <source>
        <dbReference type="EMBL" id="RGE87795.1"/>
    </source>
</evidence>
<keyword evidence="5" id="KW-0808">Transferase</keyword>
<evidence type="ECO:0000259" key="9">
    <source>
        <dbReference type="PROSITE" id="PS50109"/>
    </source>
</evidence>
<dbReference type="Gene3D" id="1.10.287.130">
    <property type="match status" value="1"/>
</dbReference>
<accession>A0A3E3K2N1</accession>
<comment type="caution">
    <text evidence="10">The sequence shown here is derived from an EMBL/GenBank/DDBJ whole genome shotgun (WGS) entry which is preliminary data.</text>
</comment>
<dbReference type="SUPFAM" id="SSF55874">
    <property type="entry name" value="ATPase domain of HSP90 chaperone/DNA topoisomerase II/histidine kinase"/>
    <property type="match status" value="1"/>
</dbReference>
<gene>
    <name evidence="10" type="ORF">DW016_06650</name>
</gene>
<feature type="domain" description="Histidine kinase" evidence="9">
    <location>
        <begin position="190"/>
        <end position="410"/>
    </location>
</feature>
<organism evidence="10 11">
    <name type="scientific">Sellimonas intestinalis</name>
    <dbReference type="NCBI Taxonomy" id="1653434"/>
    <lineage>
        <taxon>Bacteria</taxon>
        <taxon>Bacillati</taxon>
        <taxon>Bacillota</taxon>
        <taxon>Clostridia</taxon>
        <taxon>Lachnospirales</taxon>
        <taxon>Lachnospiraceae</taxon>
        <taxon>Sellimonas</taxon>
    </lineage>
</organism>
<dbReference type="SMART" id="SM00388">
    <property type="entry name" value="HisKA"/>
    <property type="match status" value="1"/>
</dbReference>
<evidence type="ECO:0000256" key="8">
    <source>
        <dbReference type="SAM" id="Phobius"/>
    </source>
</evidence>
<evidence type="ECO:0000256" key="1">
    <source>
        <dbReference type="ARBA" id="ARBA00000085"/>
    </source>
</evidence>
<dbReference type="PANTHER" id="PTHR45453">
    <property type="entry name" value="PHOSPHATE REGULON SENSOR PROTEIN PHOR"/>
    <property type="match status" value="1"/>
</dbReference>
<name>A0A3E3K2N1_9FIRM</name>
<evidence type="ECO:0000256" key="7">
    <source>
        <dbReference type="ARBA" id="ARBA00023012"/>
    </source>
</evidence>
<dbReference type="GO" id="GO:0016036">
    <property type="term" value="P:cellular response to phosphate starvation"/>
    <property type="evidence" value="ECO:0007669"/>
    <property type="project" value="TreeGrafter"/>
</dbReference>
<dbReference type="OrthoDB" id="9773956at2"/>
<dbReference type="EMBL" id="QVLX01000003">
    <property type="protein sequence ID" value="RGE87795.1"/>
    <property type="molecule type" value="Genomic_DNA"/>
</dbReference>
<dbReference type="GO" id="GO:0005886">
    <property type="term" value="C:plasma membrane"/>
    <property type="evidence" value="ECO:0007669"/>
    <property type="project" value="TreeGrafter"/>
</dbReference>
<dbReference type="CDD" id="cd00075">
    <property type="entry name" value="HATPase"/>
    <property type="match status" value="1"/>
</dbReference>
<dbReference type="Proteomes" id="UP000261080">
    <property type="component" value="Unassembled WGS sequence"/>
</dbReference>
<dbReference type="Pfam" id="PF02518">
    <property type="entry name" value="HATPase_c"/>
    <property type="match status" value="1"/>
</dbReference>
<evidence type="ECO:0000256" key="2">
    <source>
        <dbReference type="ARBA" id="ARBA00004370"/>
    </source>
</evidence>
<dbReference type="InterPro" id="IPR003661">
    <property type="entry name" value="HisK_dim/P_dom"/>
</dbReference>
<dbReference type="InterPro" id="IPR050351">
    <property type="entry name" value="BphY/WalK/GraS-like"/>
</dbReference>
<dbReference type="EC" id="2.7.13.3" evidence="3"/>
<keyword evidence="8" id="KW-1133">Transmembrane helix</keyword>
<keyword evidence="11" id="KW-1185">Reference proteome</keyword>
<dbReference type="SMART" id="SM00387">
    <property type="entry name" value="HATPase_c"/>
    <property type="match status" value="1"/>
</dbReference>
<dbReference type="PRINTS" id="PR00344">
    <property type="entry name" value="BCTRLSENSOR"/>
</dbReference>
<evidence type="ECO:0000256" key="6">
    <source>
        <dbReference type="ARBA" id="ARBA00022777"/>
    </source>
</evidence>
<dbReference type="InterPro" id="IPR004358">
    <property type="entry name" value="Sig_transdc_His_kin-like_C"/>
</dbReference>
<dbReference type="InterPro" id="IPR003594">
    <property type="entry name" value="HATPase_dom"/>
</dbReference>
<reference evidence="10 11" key="1">
    <citation type="submission" date="2018-08" db="EMBL/GenBank/DDBJ databases">
        <title>A genome reference for cultivated species of the human gut microbiota.</title>
        <authorList>
            <person name="Zou Y."/>
            <person name="Xue W."/>
            <person name="Luo G."/>
        </authorList>
    </citation>
    <scope>NUCLEOTIDE SEQUENCE [LARGE SCALE GENOMIC DNA]</scope>
    <source>
        <strain evidence="10 11">AF37-2AT</strain>
    </source>
</reference>
<evidence type="ECO:0000256" key="4">
    <source>
        <dbReference type="ARBA" id="ARBA00022553"/>
    </source>
</evidence>
<dbReference type="InterPro" id="IPR005467">
    <property type="entry name" value="His_kinase_dom"/>
</dbReference>
<comment type="subcellular location">
    <subcellularLocation>
        <location evidence="2">Membrane</location>
    </subcellularLocation>
</comment>
<sequence length="410" mass="47407">MRWDTKRYITELFIGFLVVGMVAGMLIFREYETYLHYLSIEAQLIASDDPKEEVFQILKEGETMGSDKGREILKKYGYETAADNREGVRMMKNSVWIAGGAFVVWLGFAVILYFEKRRNRQENLAQSRKVSEWLVRIREGVYRQDLMDWYEEDEVDNRLLDELESLGSYVEMVEEQAHKEKEETKTLVTDISHQLKTPVAALHSCLEILKNQDLTVEERKEFESRLERQMKSLEQLIGALVNISRLETGMIELKLTKGRAFDVLLEAINRIWEKARKKEIEIEMDAEDGLEEILILRDPKWLCESLINVLDNAVKYSPVGSTVTIRAATTVSFLRLEVKDEGIGIPRENYHKVFQRFYRGEAPLVQKEEGSGVGLYLARKIIEGHNGTISLDARRMTKEPGSVFVIQLPL</sequence>
<comment type="catalytic activity">
    <reaction evidence="1">
        <text>ATP + protein L-histidine = ADP + protein N-phospho-L-histidine.</text>
        <dbReference type="EC" id="2.7.13.3"/>
    </reaction>
</comment>
<feature type="transmembrane region" description="Helical" evidence="8">
    <location>
        <begin position="95"/>
        <end position="114"/>
    </location>
</feature>
<dbReference type="Pfam" id="PF00512">
    <property type="entry name" value="HisKA"/>
    <property type="match status" value="1"/>
</dbReference>
<dbReference type="GO" id="GO:0000155">
    <property type="term" value="F:phosphorelay sensor kinase activity"/>
    <property type="evidence" value="ECO:0007669"/>
    <property type="project" value="InterPro"/>
</dbReference>
<dbReference type="PANTHER" id="PTHR45453:SF1">
    <property type="entry name" value="PHOSPHATE REGULON SENSOR PROTEIN PHOR"/>
    <property type="match status" value="1"/>
</dbReference>
<protein>
    <recommendedName>
        <fullName evidence="3">histidine kinase</fullName>
        <ecNumber evidence="3">2.7.13.3</ecNumber>
    </recommendedName>
</protein>
<dbReference type="GO" id="GO:0004721">
    <property type="term" value="F:phosphoprotein phosphatase activity"/>
    <property type="evidence" value="ECO:0007669"/>
    <property type="project" value="TreeGrafter"/>
</dbReference>
<evidence type="ECO:0000256" key="5">
    <source>
        <dbReference type="ARBA" id="ARBA00022679"/>
    </source>
</evidence>
<feature type="transmembrane region" description="Helical" evidence="8">
    <location>
        <begin position="12"/>
        <end position="28"/>
    </location>
</feature>
<evidence type="ECO:0000256" key="3">
    <source>
        <dbReference type="ARBA" id="ARBA00012438"/>
    </source>
</evidence>
<dbReference type="InterPro" id="IPR036097">
    <property type="entry name" value="HisK_dim/P_sf"/>
</dbReference>
<dbReference type="CDD" id="cd00082">
    <property type="entry name" value="HisKA"/>
    <property type="match status" value="1"/>
</dbReference>
<dbReference type="SUPFAM" id="SSF47384">
    <property type="entry name" value="Homodimeric domain of signal transducing histidine kinase"/>
    <property type="match status" value="1"/>
</dbReference>
<keyword evidence="6 10" id="KW-0418">Kinase</keyword>
<keyword evidence="4" id="KW-0597">Phosphoprotein</keyword>
<dbReference type="PROSITE" id="PS50109">
    <property type="entry name" value="HIS_KIN"/>
    <property type="match status" value="1"/>
</dbReference>
<keyword evidence="8" id="KW-0472">Membrane</keyword>
<evidence type="ECO:0000313" key="11">
    <source>
        <dbReference type="Proteomes" id="UP000261080"/>
    </source>
</evidence>
<keyword evidence="7" id="KW-0902">Two-component regulatory system</keyword>
<proteinExistence type="predicted"/>
<dbReference type="RefSeq" id="WP_048620681.1">
    <property type="nucleotide sequence ID" value="NZ_BAABYU010000001.1"/>
</dbReference>
<keyword evidence="8" id="KW-0812">Transmembrane</keyword>
<dbReference type="InterPro" id="IPR036890">
    <property type="entry name" value="HATPase_C_sf"/>
</dbReference>
<dbReference type="AlphaFoldDB" id="A0A3E3K2N1"/>
<dbReference type="Gene3D" id="3.30.565.10">
    <property type="entry name" value="Histidine kinase-like ATPase, C-terminal domain"/>
    <property type="match status" value="1"/>
</dbReference>